<gene>
    <name evidence="1" type="ORF">SCAR479_11648</name>
</gene>
<sequence>MAGRSLSNSLLVNGRADLASANGPSPLSLVTGTLAQASLETSKKLESGSFFIGSLCERDRSDLESLIPILVVRVLVSFVGQLLDQCLTGTLALTYLLNSSEWKKLGEQKLDTLWKVLRLLISQLPLGGVLICIIDEISQYETSVLEEDTDRVVRRLTRLVINSDNIAFKLLLTCHDKALKVFQYSEDHTIDLDDDTVPEDSSEWWIESATSLGES</sequence>
<dbReference type="PANTHER" id="PTHR40619">
    <property type="entry name" value="FUNGAL STAND N-TERMINAL GOODBYE DOMAIN-CONTAINING PROTEIN"/>
    <property type="match status" value="1"/>
</dbReference>
<dbReference type="EMBL" id="JARVKM010000071">
    <property type="protein sequence ID" value="KAK9771719.1"/>
    <property type="molecule type" value="Genomic_DNA"/>
</dbReference>
<protein>
    <submittedName>
        <fullName evidence="1">Uncharacterized protein</fullName>
    </submittedName>
</protein>
<keyword evidence="2" id="KW-1185">Reference proteome</keyword>
<organism evidence="1 2">
    <name type="scientific">Seiridium cardinale</name>
    <dbReference type="NCBI Taxonomy" id="138064"/>
    <lineage>
        <taxon>Eukaryota</taxon>
        <taxon>Fungi</taxon>
        <taxon>Dikarya</taxon>
        <taxon>Ascomycota</taxon>
        <taxon>Pezizomycotina</taxon>
        <taxon>Sordariomycetes</taxon>
        <taxon>Xylariomycetidae</taxon>
        <taxon>Amphisphaeriales</taxon>
        <taxon>Sporocadaceae</taxon>
        <taxon>Seiridium</taxon>
    </lineage>
</organism>
<evidence type="ECO:0000313" key="1">
    <source>
        <dbReference type="EMBL" id="KAK9771719.1"/>
    </source>
</evidence>
<comment type="caution">
    <text evidence="1">The sequence shown here is derived from an EMBL/GenBank/DDBJ whole genome shotgun (WGS) entry which is preliminary data.</text>
</comment>
<proteinExistence type="predicted"/>
<dbReference type="PANTHER" id="PTHR40619:SF3">
    <property type="entry name" value="FUNGAL STAND N-TERMINAL GOODBYE DOMAIN-CONTAINING PROTEIN"/>
    <property type="match status" value="1"/>
</dbReference>
<dbReference type="Proteomes" id="UP001465668">
    <property type="component" value="Unassembled WGS sequence"/>
</dbReference>
<name>A0ABR2XD57_9PEZI</name>
<evidence type="ECO:0000313" key="2">
    <source>
        <dbReference type="Proteomes" id="UP001465668"/>
    </source>
</evidence>
<reference evidence="1 2" key="1">
    <citation type="submission" date="2024-02" db="EMBL/GenBank/DDBJ databases">
        <title>First draft genome assembly of two strains of Seiridium cardinale.</title>
        <authorList>
            <person name="Emiliani G."/>
            <person name="Scali E."/>
        </authorList>
    </citation>
    <scope>NUCLEOTIDE SEQUENCE [LARGE SCALE GENOMIC DNA]</scope>
    <source>
        <strain evidence="1 2">BM-138-000479</strain>
    </source>
</reference>
<accession>A0ABR2XD57</accession>